<dbReference type="PANTHER" id="PTHR44943">
    <property type="entry name" value="CELLULOSE SYNTHASE OPERON PROTEIN C"/>
    <property type="match status" value="1"/>
</dbReference>
<name>A0A811TEZ5_9EURY</name>
<evidence type="ECO:0000256" key="2">
    <source>
        <dbReference type="ARBA" id="ARBA00022803"/>
    </source>
</evidence>
<feature type="repeat" description="TPR" evidence="3">
    <location>
        <begin position="4"/>
        <end position="37"/>
    </location>
</feature>
<sequence>MKSAKKWYSEGVALAKQGKYEEAIAHYDKAIEINPLKFWALRKKADLLSDLKRFEEAVEFFDRALSIDQMHR</sequence>
<dbReference type="PROSITE" id="PS50005">
    <property type="entry name" value="TPR"/>
    <property type="match status" value="2"/>
</dbReference>
<dbReference type="PANTHER" id="PTHR44943:SF4">
    <property type="entry name" value="TPR REPEAT-CONTAINING PROTEIN MJ0798"/>
    <property type="match status" value="1"/>
</dbReference>
<dbReference type="SMART" id="SM00028">
    <property type="entry name" value="TPR"/>
    <property type="match status" value="2"/>
</dbReference>
<dbReference type="AlphaFoldDB" id="A0A811TEZ5"/>
<gene>
    <name evidence="4" type="ORF">CHKLHMKO_00686</name>
</gene>
<reference evidence="4" key="1">
    <citation type="submission" date="2020-10" db="EMBL/GenBank/DDBJ databases">
        <authorList>
            <person name="Hahn C.J."/>
            <person name="Laso-Perez R."/>
            <person name="Vulcano F."/>
            <person name="Vaziourakis K.-M."/>
            <person name="Stokke R."/>
            <person name="Steen I.H."/>
            <person name="Teske A."/>
            <person name="Boetius A."/>
            <person name="Liebeke M."/>
            <person name="Amann R."/>
            <person name="Knittel K."/>
        </authorList>
    </citation>
    <scope>NUCLEOTIDE SEQUENCE</scope>
    <source>
        <strain evidence="4">Gfbio:e3339647-f889-4370-9287-4fb5cb688e4c:AG392O15_GoMArc1</strain>
    </source>
</reference>
<dbReference type="InterPro" id="IPR051685">
    <property type="entry name" value="Ycf3/AcsC/BcsC/TPR_MFPF"/>
</dbReference>
<accession>A0A811TEZ5</accession>
<dbReference type="Gene3D" id="1.25.40.10">
    <property type="entry name" value="Tetratricopeptide repeat domain"/>
    <property type="match status" value="1"/>
</dbReference>
<protein>
    <submittedName>
        <fullName evidence="4">Tetratricopeptide repeat protein</fullName>
    </submittedName>
</protein>
<dbReference type="Pfam" id="PF13181">
    <property type="entry name" value="TPR_8"/>
    <property type="match status" value="1"/>
</dbReference>
<dbReference type="Pfam" id="PF00515">
    <property type="entry name" value="TPR_1"/>
    <property type="match status" value="1"/>
</dbReference>
<comment type="caution">
    <text evidence="4">The sequence shown here is derived from an EMBL/GenBank/DDBJ whole genome shotgun (WGS) entry which is preliminary data.</text>
</comment>
<dbReference type="SUPFAM" id="SSF48452">
    <property type="entry name" value="TPR-like"/>
    <property type="match status" value="1"/>
</dbReference>
<evidence type="ECO:0000313" key="4">
    <source>
        <dbReference type="EMBL" id="CAD6494272.1"/>
    </source>
</evidence>
<dbReference type="EMBL" id="CAJHIO010000071">
    <property type="protein sequence ID" value="CAD6494272.1"/>
    <property type="molecule type" value="Genomic_DNA"/>
</dbReference>
<evidence type="ECO:0000256" key="3">
    <source>
        <dbReference type="PROSITE-ProRule" id="PRU00339"/>
    </source>
</evidence>
<evidence type="ECO:0000313" key="5">
    <source>
        <dbReference type="Proteomes" id="UP000610373"/>
    </source>
</evidence>
<keyword evidence="1" id="KW-0677">Repeat</keyword>
<dbReference type="Proteomes" id="UP000610373">
    <property type="component" value="Unassembled WGS sequence"/>
</dbReference>
<dbReference type="InterPro" id="IPR011990">
    <property type="entry name" value="TPR-like_helical_dom_sf"/>
</dbReference>
<feature type="repeat" description="TPR" evidence="3">
    <location>
        <begin position="38"/>
        <end position="71"/>
    </location>
</feature>
<dbReference type="PROSITE" id="PS50293">
    <property type="entry name" value="TPR_REGION"/>
    <property type="match status" value="1"/>
</dbReference>
<dbReference type="InterPro" id="IPR019734">
    <property type="entry name" value="TPR_rpt"/>
</dbReference>
<proteinExistence type="predicted"/>
<organism evidence="4 5">
    <name type="scientific">Candidatus Argoarchaeum ethanivorans</name>
    <dbReference type="NCBI Taxonomy" id="2608793"/>
    <lineage>
        <taxon>Archaea</taxon>
        <taxon>Methanobacteriati</taxon>
        <taxon>Methanobacteriota</taxon>
        <taxon>Stenosarchaea group</taxon>
        <taxon>Methanomicrobia</taxon>
        <taxon>Methanosarcinales</taxon>
        <taxon>Methanosarcinales incertae sedis</taxon>
        <taxon>GOM Arc I cluster</taxon>
        <taxon>Candidatus Argoarchaeum</taxon>
    </lineage>
</organism>
<evidence type="ECO:0000256" key="1">
    <source>
        <dbReference type="ARBA" id="ARBA00022737"/>
    </source>
</evidence>
<keyword evidence="2 3" id="KW-0802">TPR repeat</keyword>